<protein>
    <submittedName>
        <fullName evidence="2">Uncharacterized protein</fullName>
    </submittedName>
</protein>
<evidence type="ECO:0000313" key="2">
    <source>
        <dbReference type="EMBL" id="JAG99913.1"/>
    </source>
</evidence>
<keyword evidence="1" id="KW-0472">Membrane</keyword>
<evidence type="ECO:0000256" key="1">
    <source>
        <dbReference type="SAM" id="Phobius"/>
    </source>
</evidence>
<reference evidence="2" key="1">
    <citation type="submission" date="2014-11" db="EMBL/GenBank/DDBJ databases">
        <authorList>
            <person name="Amaro Gonzalez C."/>
        </authorList>
    </citation>
    <scope>NUCLEOTIDE SEQUENCE</scope>
</reference>
<sequence length="46" mass="5558">MNTRQLKKLQFQKVLFPPTAVNFIIQSLTRLIYTFLHLQFFFPKSL</sequence>
<keyword evidence="1" id="KW-0812">Transmembrane</keyword>
<name>A0A0E9P615_ANGAN</name>
<organism evidence="2">
    <name type="scientific">Anguilla anguilla</name>
    <name type="common">European freshwater eel</name>
    <name type="synonym">Muraena anguilla</name>
    <dbReference type="NCBI Taxonomy" id="7936"/>
    <lineage>
        <taxon>Eukaryota</taxon>
        <taxon>Metazoa</taxon>
        <taxon>Chordata</taxon>
        <taxon>Craniata</taxon>
        <taxon>Vertebrata</taxon>
        <taxon>Euteleostomi</taxon>
        <taxon>Actinopterygii</taxon>
        <taxon>Neopterygii</taxon>
        <taxon>Teleostei</taxon>
        <taxon>Anguilliformes</taxon>
        <taxon>Anguillidae</taxon>
        <taxon>Anguilla</taxon>
    </lineage>
</organism>
<accession>A0A0E9P615</accession>
<proteinExistence type="predicted"/>
<dbReference type="EMBL" id="GBXM01108663">
    <property type="protein sequence ID" value="JAG99913.1"/>
    <property type="molecule type" value="Transcribed_RNA"/>
</dbReference>
<reference evidence="2" key="2">
    <citation type="journal article" date="2015" name="Fish Shellfish Immunol.">
        <title>Early steps in the European eel (Anguilla anguilla)-Vibrio vulnificus interaction in the gills: Role of the RtxA13 toxin.</title>
        <authorList>
            <person name="Callol A."/>
            <person name="Pajuelo D."/>
            <person name="Ebbesson L."/>
            <person name="Teles M."/>
            <person name="MacKenzie S."/>
            <person name="Amaro C."/>
        </authorList>
    </citation>
    <scope>NUCLEOTIDE SEQUENCE</scope>
</reference>
<keyword evidence="1" id="KW-1133">Transmembrane helix</keyword>
<dbReference type="AlphaFoldDB" id="A0A0E9P615"/>
<feature type="transmembrane region" description="Helical" evidence="1">
    <location>
        <begin position="20"/>
        <end position="42"/>
    </location>
</feature>